<keyword evidence="3" id="KW-1185">Reference proteome</keyword>
<dbReference type="Pfam" id="PF13560">
    <property type="entry name" value="HTH_31"/>
    <property type="match status" value="1"/>
</dbReference>
<evidence type="ECO:0000313" key="2">
    <source>
        <dbReference type="EMBL" id="MFG6415730.1"/>
    </source>
</evidence>
<dbReference type="InterPro" id="IPR010982">
    <property type="entry name" value="Lambda_DNA-bd_dom_sf"/>
</dbReference>
<evidence type="ECO:0000313" key="3">
    <source>
        <dbReference type="Proteomes" id="UP001606300"/>
    </source>
</evidence>
<feature type="region of interest" description="Disordered" evidence="1">
    <location>
        <begin position="1"/>
        <end position="24"/>
    </location>
</feature>
<proteinExistence type="predicted"/>
<reference evidence="2 3" key="1">
    <citation type="submission" date="2024-09" db="EMBL/GenBank/DDBJ databases">
        <title>Novel species of the genus Pelomonas and Roseateles isolated from streams.</title>
        <authorList>
            <person name="Lu H."/>
        </authorList>
    </citation>
    <scope>NUCLEOTIDE SEQUENCE [LARGE SCALE GENOMIC DNA]</scope>
    <source>
        <strain evidence="2 3">DC23W</strain>
    </source>
</reference>
<dbReference type="RefSeq" id="WP_394471797.1">
    <property type="nucleotide sequence ID" value="NZ_JBIGHY010000006.1"/>
</dbReference>
<dbReference type="SUPFAM" id="SSF47413">
    <property type="entry name" value="lambda repressor-like DNA-binding domains"/>
    <property type="match status" value="1"/>
</dbReference>
<accession>A0ABW7EU02</accession>
<gene>
    <name evidence="2" type="ORF">ACG02S_17695</name>
</gene>
<evidence type="ECO:0000256" key="1">
    <source>
        <dbReference type="SAM" id="MobiDB-lite"/>
    </source>
</evidence>
<protein>
    <submittedName>
        <fullName evidence="2">Helix-turn-helix domain-containing protein</fullName>
    </submittedName>
</protein>
<sequence>MTELGARIRAQRQRQRVSATHAAEAAGLSRVTLHRIERGEPSVTMGNGVVLLGPFPPMERLEVAAEGSWAARRDWRPSLGPAPR</sequence>
<dbReference type="Proteomes" id="UP001606300">
    <property type="component" value="Unassembled WGS sequence"/>
</dbReference>
<dbReference type="Gene3D" id="1.10.260.40">
    <property type="entry name" value="lambda repressor-like DNA-binding domains"/>
    <property type="match status" value="1"/>
</dbReference>
<comment type="caution">
    <text evidence="2">The sequence shown here is derived from an EMBL/GenBank/DDBJ whole genome shotgun (WGS) entry which is preliminary data.</text>
</comment>
<name>A0ABW7EU02_9BURK</name>
<dbReference type="EMBL" id="JBIGHY010000006">
    <property type="protein sequence ID" value="MFG6415730.1"/>
    <property type="molecule type" value="Genomic_DNA"/>
</dbReference>
<organism evidence="2 3">
    <name type="scientific">Pelomonas dachongensis</name>
    <dbReference type="NCBI Taxonomy" id="3299029"/>
    <lineage>
        <taxon>Bacteria</taxon>
        <taxon>Pseudomonadati</taxon>
        <taxon>Pseudomonadota</taxon>
        <taxon>Betaproteobacteria</taxon>
        <taxon>Burkholderiales</taxon>
        <taxon>Sphaerotilaceae</taxon>
        <taxon>Roseateles</taxon>
    </lineage>
</organism>